<keyword evidence="2" id="KW-0472">Membrane</keyword>
<feature type="region of interest" description="Disordered" evidence="1">
    <location>
        <begin position="412"/>
        <end position="468"/>
    </location>
</feature>
<gene>
    <name evidence="4" type="ORF">LZ495_36275</name>
</gene>
<feature type="chain" id="PRO_5041373086" evidence="3">
    <location>
        <begin position="18"/>
        <end position="468"/>
    </location>
</feature>
<protein>
    <submittedName>
        <fullName evidence="4">Uncharacterized protein</fullName>
    </submittedName>
</protein>
<dbReference type="RefSeq" id="WP_235057413.1">
    <property type="nucleotide sequence ID" value="NZ_JAKFHA010000036.1"/>
</dbReference>
<feature type="compositionally biased region" description="Low complexity" evidence="1">
    <location>
        <begin position="328"/>
        <end position="348"/>
    </location>
</feature>
<feature type="compositionally biased region" description="Low complexity" evidence="1">
    <location>
        <begin position="211"/>
        <end position="232"/>
    </location>
</feature>
<feature type="transmembrane region" description="Helical" evidence="2">
    <location>
        <begin position="277"/>
        <end position="296"/>
    </location>
</feature>
<keyword evidence="3" id="KW-0732">Signal</keyword>
<organism evidence="4 5">
    <name type="scientific">Yinghuangia soli</name>
    <dbReference type="NCBI Taxonomy" id="2908204"/>
    <lineage>
        <taxon>Bacteria</taxon>
        <taxon>Bacillati</taxon>
        <taxon>Actinomycetota</taxon>
        <taxon>Actinomycetes</taxon>
        <taxon>Kitasatosporales</taxon>
        <taxon>Streptomycetaceae</taxon>
        <taxon>Yinghuangia</taxon>
    </lineage>
</organism>
<proteinExistence type="predicted"/>
<evidence type="ECO:0000313" key="4">
    <source>
        <dbReference type="EMBL" id="MCF2532639.1"/>
    </source>
</evidence>
<dbReference type="EMBL" id="JAKFHA010000036">
    <property type="protein sequence ID" value="MCF2532639.1"/>
    <property type="molecule type" value="Genomic_DNA"/>
</dbReference>
<keyword evidence="5" id="KW-1185">Reference proteome</keyword>
<dbReference type="AlphaFoldDB" id="A0AA41Q6S8"/>
<evidence type="ECO:0000313" key="5">
    <source>
        <dbReference type="Proteomes" id="UP001165378"/>
    </source>
</evidence>
<evidence type="ECO:0000256" key="2">
    <source>
        <dbReference type="SAM" id="Phobius"/>
    </source>
</evidence>
<comment type="caution">
    <text evidence="4">The sequence shown here is derived from an EMBL/GenBank/DDBJ whole genome shotgun (WGS) entry which is preliminary data.</text>
</comment>
<accession>A0AA41Q6S8</accession>
<feature type="compositionally biased region" description="Gly residues" evidence="1">
    <location>
        <begin position="311"/>
        <end position="327"/>
    </location>
</feature>
<evidence type="ECO:0000256" key="3">
    <source>
        <dbReference type="SAM" id="SignalP"/>
    </source>
</evidence>
<feature type="compositionally biased region" description="Basic and acidic residues" evidence="1">
    <location>
        <begin position="443"/>
        <end position="468"/>
    </location>
</feature>
<keyword evidence="2" id="KW-1133">Transmembrane helix</keyword>
<feature type="signal peptide" evidence="3">
    <location>
        <begin position="1"/>
        <end position="17"/>
    </location>
</feature>
<evidence type="ECO:0000256" key="1">
    <source>
        <dbReference type="SAM" id="MobiDB-lite"/>
    </source>
</evidence>
<feature type="compositionally biased region" description="Pro residues" evidence="1">
    <location>
        <begin position="349"/>
        <end position="367"/>
    </location>
</feature>
<feature type="region of interest" description="Disordered" evidence="1">
    <location>
        <begin position="311"/>
        <end position="381"/>
    </location>
</feature>
<name>A0AA41Q6S8_9ACTN</name>
<feature type="region of interest" description="Disordered" evidence="1">
    <location>
        <begin position="204"/>
        <end position="269"/>
    </location>
</feature>
<dbReference type="Proteomes" id="UP001165378">
    <property type="component" value="Unassembled WGS sequence"/>
</dbReference>
<sequence length="468" mass="46887">MRAVGAAVASAVVLAGAAGLPGPGGPAGFAGTAGAAPAPKRPLHVPQLPYVPQAQQVPHMPQVPGLPLPEGCPTSFAKLDRPLLVCFTAAARSVGPGTGPVVFTVPRAMQLEDAAGLDLAAARDAFGGGRFVVTLTNADPGPGGALLLALVPDPAARIVAREASVPAMAAATADLLRALPGGCLGLCDLLTAGRTSGAKILEDKHAEPNGPLVALPVPSPAATGGARTSAPPQTSPPPPSEPAGQPQTPASTPAADGQATQGQDTGAARTKETTPTWFLALFALVLAALLLVGFLYRRTLVHGGGPYPGGGSPRGGGGGSRGSGPGAAAGAHGVSTAETYAGSAAGRPGVPPPVAEAPAVPPVPPSAPRTAYRARKVPGGTRRTATIRTRLHPQGYVELDHCLVRATWAEAEEPPGVGESVDTVTDDRGAVWAVRPSSSGAGSRRDQRDQREQRDQRDQRDQGGPHGR</sequence>
<reference evidence="4" key="1">
    <citation type="submission" date="2022-01" db="EMBL/GenBank/DDBJ databases">
        <title>Genome-Based Taxonomic Classification of the Phylum Actinobacteria.</title>
        <authorList>
            <person name="Gao Y."/>
        </authorList>
    </citation>
    <scope>NUCLEOTIDE SEQUENCE</scope>
    <source>
        <strain evidence="4">KLBMP 8922</strain>
    </source>
</reference>
<keyword evidence="2" id="KW-0812">Transmembrane</keyword>